<sequence>MGAGALGVLLLVSAVSAQAQLRVEATFRNSTEPGWSISGTDDGASNNDSGILTGGYGAIPNNVNDANGDGWLRLTTNSNTHIGRALLTSGSFASSQGVLVEMEYVAWGGNGADGIAMFLYDAASDMAGAGNGASLGYCGGVGGYLGVGLDEYGLYSGTPTNPDCADGPGSSPDQVVVRAPQSASNVYIGGAAVAGGIDNPGATSRPAPKRVRLLLVPNGSGGYRVTVGVGAAGAVPPDLLNELNFPYSAPANLRLGLSGSTGGLNNIHEVRNLIATAPADILVQKTVDATTVLRGQPVTYTVTVTNNDINQVDPGDQSPTIDSANTPAITDTLPAELLAGATWTCTASAGSTCPAASGTGSIAVAGGYTLAPGGVLTFTVQSTVATTASCDAEIDNSASAAFDPSAGFTDLDETNNAATATFQVVCPTLIISKVTSNGVGTFSFTGDNGVAAHDITTVTAGTPVDGATQTLAAAGVATTLVEAEPQDFFQLTDASCTGLGTDGTATFDAASRSLVLDAAATTTAGPIRCTFSNIRNVTDLQISKTGPATAVTGDTATFVLTVNNAGPTAVSNAILTDTPDPGLDCTQPGTATCEASAGASCPAATVAVSDLTGAGITLPSMPVGGQVVVTMQCTVTADGVP</sequence>
<name>A0A0R0CJF1_9GAMM</name>
<evidence type="ECO:0000313" key="5">
    <source>
        <dbReference type="Proteomes" id="UP000052052"/>
    </source>
</evidence>
<dbReference type="InterPro" id="IPR013783">
    <property type="entry name" value="Ig-like_fold"/>
</dbReference>
<dbReference type="Gene3D" id="2.60.120.200">
    <property type="match status" value="1"/>
</dbReference>
<dbReference type="Proteomes" id="UP000052052">
    <property type="component" value="Unassembled WGS sequence"/>
</dbReference>
<feature type="signal peptide" evidence="1">
    <location>
        <begin position="1"/>
        <end position="19"/>
    </location>
</feature>
<accession>A0A0R0CJF1</accession>
<reference evidence="4 5" key="1">
    <citation type="submission" date="2015-05" db="EMBL/GenBank/DDBJ databases">
        <title>Genome sequencing and analysis of members of genus Stenotrophomonas.</title>
        <authorList>
            <person name="Patil P.P."/>
            <person name="Midha S."/>
            <person name="Patil P.B."/>
        </authorList>
    </citation>
    <scope>NUCLEOTIDE SEQUENCE [LARGE SCALE GENOMIC DNA]</scope>
    <source>
        <strain evidence="4 5">DSM 21858</strain>
    </source>
</reference>
<protein>
    <recommendedName>
        <fullName evidence="6">DUF11 domain-containing protein</fullName>
    </recommendedName>
</protein>
<dbReference type="EMBL" id="LDJL01000007">
    <property type="protein sequence ID" value="KRG69983.1"/>
    <property type="molecule type" value="Genomic_DNA"/>
</dbReference>
<feature type="chain" id="PRO_5006394152" description="DUF11 domain-containing protein" evidence="1">
    <location>
        <begin position="20"/>
        <end position="641"/>
    </location>
</feature>
<dbReference type="AlphaFoldDB" id="A0A0R0CJF1"/>
<evidence type="ECO:0008006" key="6">
    <source>
        <dbReference type="Google" id="ProtNLM"/>
    </source>
</evidence>
<dbReference type="NCBIfam" id="TIGR01451">
    <property type="entry name" value="B_ant_repeat"/>
    <property type="match status" value="2"/>
</dbReference>
<comment type="caution">
    <text evidence="4">The sequence shown here is derived from an EMBL/GenBank/DDBJ whole genome shotgun (WGS) entry which is preliminary data.</text>
</comment>
<evidence type="ECO:0000313" key="4">
    <source>
        <dbReference type="EMBL" id="KRG69983.1"/>
    </source>
</evidence>
<dbReference type="STRING" id="344882.ABB29_06995"/>
<keyword evidence="5" id="KW-1185">Reference proteome</keyword>
<evidence type="ECO:0000259" key="2">
    <source>
        <dbReference type="Pfam" id="PF01345"/>
    </source>
</evidence>
<dbReference type="InterPro" id="IPR047589">
    <property type="entry name" value="DUF11_rpt"/>
</dbReference>
<dbReference type="InterPro" id="IPR055371">
    <property type="entry name" value="SpaA_PFL_dom_4"/>
</dbReference>
<organism evidence="4 5">
    <name type="scientific">Pseudoxanthomonas dokdonensis</name>
    <dbReference type="NCBI Taxonomy" id="344882"/>
    <lineage>
        <taxon>Bacteria</taxon>
        <taxon>Pseudomonadati</taxon>
        <taxon>Pseudomonadota</taxon>
        <taxon>Gammaproteobacteria</taxon>
        <taxon>Lysobacterales</taxon>
        <taxon>Lysobacteraceae</taxon>
        <taxon>Pseudoxanthomonas</taxon>
    </lineage>
</organism>
<dbReference type="InterPro" id="IPR013320">
    <property type="entry name" value="ConA-like_dom_sf"/>
</dbReference>
<dbReference type="Gene3D" id="2.60.40.10">
    <property type="entry name" value="Immunoglobulins"/>
    <property type="match status" value="1"/>
</dbReference>
<dbReference type="SUPFAM" id="SSF49899">
    <property type="entry name" value="Concanavalin A-like lectins/glucanases"/>
    <property type="match status" value="1"/>
</dbReference>
<feature type="domain" description="DUF11" evidence="2">
    <location>
        <begin position="280"/>
        <end position="421"/>
    </location>
</feature>
<evidence type="ECO:0000259" key="3">
    <source>
        <dbReference type="Pfam" id="PF24514"/>
    </source>
</evidence>
<dbReference type="Pfam" id="PF01345">
    <property type="entry name" value="DUF11"/>
    <property type="match status" value="2"/>
</dbReference>
<dbReference type="PATRIC" id="fig|344882.3.peg.2742"/>
<dbReference type="Pfam" id="PF24514">
    <property type="entry name" value="SpaA_4"/>
    <property type="match status" value="1"/>
</dbReference>
<evidence type="ECO:0000256" key="1">
    <source>
        <dbReference type="SAM" id="SignalP"/>
    </source>
</evidence>
<feature type="domain" description="SpaA-like prealbumin fold" evidence="3">
    <location>
        <begin position="430"/>
        <end position="534"/>
    </location>
</feature>
<proteinExistence type="predicted"/>
<dbReference type="InterPro" id="IPR001434">
    <property type="entry name" value="OmcB-like_DUF11"/>
</dbReference>
<gene>
    <name evidence="4" type="ORF">ABB29_06995</name>
</gene>
<keyword evidence="1" id="KW-0732">Signal</keyword>
<feature type="domain" description="DUF11" evidence="2">
    <location>
        <begin position="539"/>
        <end position="638"/>
    </location>
</feature>